<dbReference type="STRING" id="135739.BTO32_00705"/>
<dbReference type="EMBL" id="MSCW01000001">
    <property type="protein sequence ID" value="ONF45471.1"/>
    <property type="molecule type" value="Genomic_DNA"/>
</dbReference>
<reference evidence="1 2" key="1">
    <citation type="submission" date="2016-12" db="EMBL/GenBank/DDBJ databases">
        <title>Marinobacter lutaoensis whole genome sequencing.</title>
        <authorList>
            <person name="Verma A."/>
            <person name="Krishnamurthi S."/>
        </authorList>
    </citation>
    <scope>NUCLEOTIDE SEQUENCE [LARGE SCALE GENOMIC DNA]</scope>
    <source>
        <strain evidence="1 2">T5054</strain>
    </source>
</reference>
<evidence type="ECO:0000313" key="1">
    <source>
        <dbReference type="EMBL" id="ONF45471.1"/>
    </source>
</evidence>
<name>A0A1V2DYU3_9GAMM</name>
<evidence type="ECO:0000313" key="2">
    <source>
        <dbReference type="Proteomes" id="UP000189339"/>
    </source>
</evidence>
<comment type="caution">
    <text evidence="1">The sequence shown here is derived from an EMBL/GenBank/DDBJ whole genome shotgun (WGS) entry which is preliminary data.</text>
</comment>
<keyword evidence="2" id="KW-1185">Reference proteome</keyword>
<proteinExistence type="predicted"/>
<organism evidence="1 2">
    <name type="scientific">Marinobacter lutaoensis</name>
    <dbReference type="NCBI Taxonomy" id="135739"/>
    <lineage>
        <taxon>Bacteria</taxon>
        <taxon>Pseudomonadati</taxon>
        <taxon>Pseudomonadota</taxon>
        <taxon>Gammaproteobacteria</taxon>
        <taxon>Pseudomonadales</taxon>
        <taxon>Marinobacteraceae</taxon>
        <taxon>Marinobacter</taxon>
    </lineage>
</organism>
<sequence length="105" mass="11608">MQRAVDMASTSVFHLDRRKFSQFGDEVVDHSEDALQGLVAGLPDRIRKHLTEQACENVSTGGVTLVECRLRAVSEEPFLPQLNLGFLGRFPPQPQELSARAAVAF</sequence>
<dbReference type="AlphaFoldDB" id="A0A1V2DYU3"/>
<protein>
    <submittedName>
        <fullName evidence="1">Uncharacterized protein</fullName>
    </submittedName>
</protein>
<dbReference type="Proteomes" id="UP000189339">
    <property type="component" value="Unassembled WGS sequence"/>
</dbReference>
<gene>
    <name evidence="1" type="ORF">BTO32_00705</name>
</gene>
<accession>A0A1V2DYU3</accession>